<gene>
    <name evidence="7" type="ORF">UFOPK1835_00529</name>
</gene>
<evidence type="ECO:0000256" key="2">
    <source>
        <dbReference type="ARBA" id="ARBA00023110"/>
    </source>
</evidence>
<evidence type="ECO:0000256" key="1">
    <source>
        <dbReference type="ARBA" id="ARBA00013194"/>
    </source>
</evidence>
<dbReference type="InterPro" id="IPR029000">
    <property type="entry name" value="Cyclophilin-like_dom_sf"/>
</dbReference>
<evidence type="ECO:0000256" key="4">
    <source>
        <dbReference type="SAM" id="MobiDB-lite"/>
    </source>
</evidence>
<protein>
    <recommendedName>
        <fullName evidence="1">peptidylprolyl isomerase</fullName>
        <ecNumber evidence="1">5.2.1.8</ecNumber>
    </recommendedName>
</protein>
<reference evidence="7" key="1">
    <citation type="submission" date="2020-05" db="EMBL/GenBank/DDBJ databases">
        <authorList>
            <person name="Chiriac C."/>
            <person name="Salcher M."/>
            <person name="Ghai R."/>
            <person name="Kavagutti S V."/>
        </authorList>
    </citation>
    <scope>NUCLEOTIDE SEQUENCE</scope>
</reference>
<evidence type="ECO:0000256" key="5">
    <source>
        <dbReference type="SAM" id="Phobius"/>
    </source>
</evidence>
<dbReference type="InterPro" id="IPR002130">
    <property type="entry name" value="Cyclophilin-type_PPIase_dom"/>
</dbReference>
<accession>A0A6J6GRX2</accession>
<dbReference type="InterPro" id="IPR044666">
    <property type="entry name" value="Cyclophilin_A-like"/>
</dbReference>
<feature type="compositionally biased region" description="Basic residues" evidence="4">
    <location>
        <begin position="1"/>
        <end position="11"/>
    </location>
</feature>
<sequence>MATTSNRRKREQARDRASKAKASKQAQTKRRQRLVALAIVLVVVLSTFGAFFGATQSDSSKSSTTSTTAASSVTTVARTGITPTAVQPGASISGPTPCPAEDGSSARTTMFAEAPPTCIDPAFFYIATIETTEGPLTIQLNPATAPVTVNAFVVLARYHYYDGQPITSILPRQSFGFGNDFTGPTKDTAPGFTIPDEPSAQGRVSSPGAIAMTGSPGANRGSILIATFDQAPAIDPNVATFGLMLDGDNTLSAINAFASESGEPTSVVTITSISIRKSSPIPG</sequence>
<dbReference type="AlphaFoldDB" id="A0A6J6GRX2"/>
<feature type="transmembrane region" description="Helical" evidence="5">
    <location>
        <begin position="34"/>
        <end position="54"/>
    </location>
</feature>
<keyword evidence="3" id="KW-0413">Isomerase</keyword>
<dbReference type="PANTHER" id="PTHR45625">
    <property type="entry name" value="PEPTIDYL-PROLYL CIS-TRANS ISOMERASE-RELATED"/>
    <property type="match status" value="1"/>
</dbReference>
<keyword evidence="5" id="KW-0812">Transmembrane</keyword>
<keyword evidence="5" id="KW-1133">Transmembrane helix</keyword>
<evidence type="ECO:0000313" key="7">
    <source>
        <dbReference type="EMBL" id="CAB4602613.1"/>
    </source>
</evidence>
<dbReference type="EC" id="5.2.1.8" evidence="1"/>
<dbReference type="PROSITE" id="PS50072">
    <property type="entry name" value="CSA_PPIASE_2"/>
    <property type="match status" value="1"/>
</dbReference>
<feature type="region of interest" description="Disordered" evidence="4">
    <location>
        <begin position="1"/>
        <end position="27"/>
    </location>
</feature>
<evidence type="ECO:0000259" key="6">
    <source>
        <dbReference type="PROSITE" id="PS50072"/>
    </source>
</evidence>
<dbReference type="Gene3D" id="2.40.100.10">
    <property type="entry name" value="Cyclophilin-like"/>
    <property type="match status" value="1"/>
</dbReference>
<evidence type="ECO:0000256" key="3">
    <source>
        <dbReference type="ARBA" id="ARBA00023235"/>
    </source>
</evidence>
<proteinExistence type="predicted"/>
<dbReference type="Pfam" id="PF00160">
    <property type="entry name" value="Pro_isomerase"/>
    <property type="match status" value="1"/>
</dbReference>
<dbReference type="GO" id="GO:0003755">
    <property type="term" value="F:peptidyl-prolyl cis-trans isomerase activity"/>
    <property type="evidence" value="ECO:0007669"/>
    <property type="project" value="UniProtKB-KW"/>
</dbReference>
<keyword evidence="5" id="KW-0472">Membrane</keyword>
<dbReference type="SUPFAM" id="SSF50891">
    <property type="entry name" value="Cyclophilin-like"/>
    <property type="match status" value="1"/>
</dbReference>
<organism evidence="7">
    <name type="scientific">freshwater metagenome</name>
    <dbReference type="NCBI Taxonomy" id="449393"/>
    <lineage>
        <taxon>unclassified sequences</taxon>
        <taxon>metagenomes</taxon>
        <taxon>ecological metagenomes</taxon>
    </lineage>
</organism>
<feature type="region of interest" description="Disordered" evidence="4">
    <location>
        <begin position="84"/>
        <end position="105"/>
    </location>
</feature>
<name>A0A6J6GRX2_9ZZZZ</name>
<dbReference type="PANTHER" id="PTHR45625:SF4">
    <property type="entry name" value="PEPTIDYLPROLYL ISOMERASE DOMAIN AND WD REPEAT-CONTAINING PROTEIN 1"/>
    <property type="match status" value="1"/>
</dbReference>
<keyword evidence="2" id="KW-0697">Rotamase</keyword>
<feature type="domain" description="PPIase cyclophilin-type" evidence="6">
    <location>
        <begin position="123"/>
        <end position="275"/>
    </location>
</feature>
<dbReference type="EMBL" id="CAEZUP010000014">
    <property type="protein sequence ID" value="CAB4602613.1"/>
    <property type="molecule type" value="Genomic_DNA"/>
</dbReference>